<organism evidence="2 3">
    <name type="scientific">Metarhizium anisopliae BRIP 53293</name>
    <dbReference type="NCBI Taxonomy" id="1291518"/>
    <lineage>
        <taxon>Eukaryota</taxon>
        <taxon>Fungi</taxon>
        <taxon>Dikarya</taxon>
        <taxon>Ascomycota</taxon>
        <taxon>Pezizomycotina</taxon>
        <taxon>Sordariomycetes</taxon>
        <taxon>Hypocreomycetidae</taxon>
        <taxon>Hypocreales</taxon>
        <taxon>Clavicipitaceae</taxon>
        <taxon>Metarhizium</taxon>
    </lineage>
</organism>
<accession>A0A0D9NIY2</accession>
<dbReference type="AlphaFoldDB" id="A0A0D9NIY2"/>
<sequence>MILKDASEHLFRVVVGPDRANRSIDCNFTDVVADVLPVDFVEGSADRTGPFASDTCSLYFQNKGPLHVHQSFLDNNTKLASKCRPSVFGQPLRTIHFDDVTLDTGHVLVNFLITGEYSCLKPKGESMDERHASEFTTALHVSGVAESYGLSGLRDLAMNEMQKLGDKLTMFSLIRIMEEARPTPVRIPEVAAYIRSRMQDFCNIPTIEAGEEVLSVSGTPQTIGELVLKSVVEIHLQELSVEKQAPQGVNGEGTSPATKIGESMLIEKQEPEPEPFDGREQEQPPRVQDVLLENPFLNPLLPRNAAKNDSPVPTSSINPMPRIDKKQKKKKSETALPPAIFEPTGHPNDNLFQISGPTLVPTHFVSPESPSHEPLTPGSGDDSHGLQLDCANRSDHLATNGDWKNCSNCRKLVRLFSHELDMAHE</sequence>
<keyword evidence="3" id="KW-1185">Reference proteome</keyword>
<evidence type="ECO:0000313" key="2">
    <source>
        <dbReference type="EMBL" id="KJK73856.1"/>
    </source>
</evidence>
<feature type="region of interest" description="Disordered" evidence="1">
    <location>
        <begin position="299"/>
        <end position="387"/>
    </location>
</feature>
<proteinExistence type="predicted"/>
<dbReference type="PANTHER" id="PTHR37538:SF1">
    <property type="entry name" value="BTB DOMAIN-CONTAINING PROTEIN"/>
    <property type="match status" value="1"/>
</dbReference>
<dbReference type="Proteomes" id="UP000054544">
    <property type="component" value="Unassembled WGS sequence"/>
</dbReference>
<evidence type="ECO:0000313" key="3">
    <source>
        <dbReference type="Proteomes" id="UP000054544"/>
    </source>
</evidence>
<dbReference type="PANTHER" id="PTHR37538">
    <property type="entry name" value="BTB DOMAIN-CONTAINING PROTEIN"/>
    <property type="match status" value="1"/>
</dbReference>
<dbReference type="STRING" id="1291518.A0A0D9NIY2"/>
<name>A0A0D9NIY2_METAN</name>
<protein>
    <recommendedName>
        <fullName evidence="4">BTB domain-containing protein</fullName>
    </recommendedName>
</protein>
<evidence type="ECO:0000256" key="1">
    <source>
        <dbReference type="SAM" id="MobiDB-lite"/>
    </source>
</evidence>
<reference evidence="3" key="1">
    <citation type="journal article" date="2014" name="BMC Genomics">
        <title>The genome sequence of the biocontrol fungus Metarhizium anisopliae and comparative genomics of Metarhizium species.</title>
        <authorList>
            <person name="Pattemore J.A."/>
            <person name="Hane J.K."/>
            <person name="Williams A.H."/>
            <person name="Wilson B.A."/>
            <person name="Stodart B.J."/>
            <person name="Ash G.J."/>
        </authorList>
    </citation>
    <scope>NUCLEOTIDE SEQUENCE [LARGE SCALE GENOMIC DNA]</scope>
    <source>
        <strain evidence="3">BRIP 53293</strain>
    </source>
</reference>
<evidence type="ECO:0008006" key="4">
    <source>
        <dbReference type="Google" id="ProtNLM"/>
    </source>
</evidence>
<dbReference type="EMBL" id="KE384773">
    <property type="protein sequence ID" value="KJK73856.1"/>
    <property type="molecule type" value="Genomic_DNA"/>
</dbReference>
<dbReference type="OrthoDB" id="3594103at2759"/>
<gene>
    <name evidence="2" type="ORF">H634G_10862</name>
</gene>